<feature type="coiled-coil region" evidence="1">
    <location>
        <begin position="52"/>
        <end position="79"/>
    </location>
</feature>
<dbReference type="Proteomes" id="UP000274131">
    <property type="component" value="Unassembled WGS sequence"/>
</dbReference>
<sequence>MLRKWIILGLLFGAIIFRVWLVFREAEIKFFGPFNTASYGDYRLNITFSKNIGKVERRFQALEEETRELKALLESLDVIEPKNIVSSVREVAFNDLAFVTAATRDHFDEAYRDASNRGALYLITLEKKEIDEKIDKVLLEDMKNRT</sequence>
<keyword evidence="3" id="KW-1185">Reference proteome</keyword>
<gene>
    <name evidence="2" type="ORF">EVEC_LOCUS11322</name>
</gene>
<evidence type="ECO:0000256" key="1">
    <source>
        <dbReference type="SAM" id="Coils"/>
    </source>
</evidence>
<evidence type="ECO:0000313" key="4">
    <source>
        <dbReference type="WBParaSite" id="EVEC_0001207701-mRNA-1"/>
    </source>
</evidence>
<dbReference type="WBParaSite" id="EVEC_0001207701-mRNA-1">
    <property type="protein sequence ID" value="EVEC_0001207701-mRNA-1"/>
    <property type="gene ID" value="EVEC_0001207701"/>
</dbReference>
<name>A0A0N4VMC6_ENTVE</name>
<dbReference type="EMBL" id="UXUI01011879">
    <property type="protein sequence ID" value="VDD96571.1"/>
    <property type="molecule type" value="Genomic_DNA"/>
</dbReference>
<keyword evidence="1" id="KW-0175">Coiled coil</keyword>
<reference evidence="2 3" key="2">
    <citation type="submission" date="2018-10" db="EMBL/GenBank/DDBJ databases">
        <authorList>
            <consortium name="Pathogen Informatics"/>
        </authorList>
    </citation>
    <scope>NUCLEOTIDE SEQUENCE [LARGE SCALE GENOMIC DNA]</scope>
</reference>
<protein>
    <submittedName>
        <fullName evidence="4">DUF5667 domain-containing protein</fullName>
    </submittedName>
</protein>
<organism evidence="4">
    <name type="scientific">Enterobius vermicularis</name>
    <name type="common">Human pinworm</name>
    <dbReference type="NCBI Taxonomy" id="51028"/>
    <lineage>
        <taxon>Eukaryota</taxon>
        <taxon>Metazoa</taxon>
        <taxon>Ecdysozoa</taxon>
        <taxon>Nematoda</taxon>
        <taxon>Chromadorea</taxon>
        <taxon>Rhabditida</taxon>
        <taxon>Spirurina</taxon>
        <taxon>Oxyuridomorpha</taxon>
        <taxon>Oxyuroidea</taxon>
        <taxon>Oxyuridae</taxon>
        <taxon>Enterobius</taxon>
    </lineage>
</organism>
<dbReference type="AlphaFoldDB" id="A0A0N4VMC6"/>
<accession>A0A0N4VMC6</accession>
<evidence type="ECO:0000313" key="2">
    <source>
        <dbReference type="EMBL" id="VDD96571.1"/>
    </source>
</evidence>
<evidence type="ECO:0000313" key="3">
    <source>
        <dbReference type="Proteomes" id="UP000274131"/>
    </source>
</evidence>
<reference evidence="4" key="1">
    <citation type="submission" date="2017-02" db="UniProtKB">
        <authorList>
            <consortium name="WormBaseParasite"/>
        </authorList>
    </citation>
    <scope>IDENTIFICATION</scope>
</reference>
<proteinExistence type="predicted"/>